<feature type="active site" evidence="7">
    <location>
        <position position="170"/>
    </location>
</feature>
<evidence type="ECO:0000256" key="6">
    <source>
        <dbReference type="ARBA" id="ARBA00023316"/>
    </source>
</evidence>
<evidence type="ECO:0000256" key="8">
    <source>
        <dbReference type="PIRSR" id="PIRSR618044-2"/>
    </source>
</evidence>
<evidence type="ECO:0000256" key="10">
    <source>
        <dbReference type="SAM" id="Phobius"/>
    </source>
</evidence>
<keyword evidence="10" id="KW-1133">Transmembrane helix</keyword>
<evidence type="ECO:0000256" key="4">
    <source>
        <dbReference type="ARBA" id="ARBA00022960"/>
    </source>
</evidence>
<evidence type="ECO:0000256" key="5">
    <source>
        <dbReference type="ARBA" id="ARBA00022984"/>
    </source>
</evidence>
<keyword evidence="6" id="KW-0961">Cell wall biogenesis/degradation</keyword>
<dbReference type="GO" id="GO:0006508">
    <property type="term" value="P:proteolysis"/>
    <property type="evidence" value="ECO:0007669"/>
    <property type="project" value="InterPro"/>
</dbReference>
<evidence type="ECO:0000256" key="1">
    <source>
        <dbReference type="ARBA" id="ARBA00007164"/>
    </source>
</evidence>
<dbReference type="Pfam" id="PF00768">
    <property type="entry name" value="Peptidase_S11"/>
    <property type="match status" value="1"/>
</dbReference>
<organism evidence="12 13">
    <name type="scientific">candidate division WWE3 bacterium RIFOXYA2_FULL_46_9</name>
    <dbReference type="NCBI Taxonomy" id="1802636"/>
    <lineage>
        <taxon>Bacteria</taxon>
        <taxon>Katanobacteria</taxon>
    </lineage>
</organism>
<evidence type="ECO:0000259" key="11">
    <source>
        <dbReference type="Pfam" id="PF00768"/>
    </source>
</evidence>
<dbReference type="Proteomes" id="UP000176614">
    <property type="component" value="Unassembled WGS sequence"/>
</dbReference>
<feature type="domain" description="Peptidase S11 D-alanyl-D-alanine carboxypeptidase A N-terminal" evidence="11">
    <location>
        <begin position="82"/>
        <end position="305"/>
    </location>
</feature>
<keyword evidence="10" id="KW-0812">Transmembrane</keyword>
<reference evidence="12 13" key="1">
    <citation type="journal article" date="2016" name="Nat. Commun.">
        <title>Thousands of microbial genomes shed light on interconnected biogeochemical processes in an aquifer system.</title>
        <authorList>
            <person name="Anantharaman K."/>
            <person name="Brown C.T."/>
            <person name="Hug L.A."/>
            <person name="Sharon I."/>
            <person name="Castelle C.J."/>
            <person name="Probst A.J."/>
            <person name="Thomas B.C."/>
            <person name="Singh A."/>
            <person name="Wilkins M.J."/>
            <person name="Karaoz U."/>
            <person name="Brodie E.L."/>
            <person name="Williams K.H."/>
            <person name="Hubbard S.S."/>
            <person name="Banfield J.F."/>
        </authorList>
    </citation>
    <scope>NUCLEOTIDE SEQUENCE [LARGE SCALE GENOMIC DNA]</scope>
</reference>
<dbReference type="PANTHER" id="PTHR21581:SF6">
    <property type="entry name" value="TRAFFICKING PROTEIN PARTICLE COMPLEX SUBUNIT 12"/>
    <property type="match status" value="1"/>
</dbReference>
<dbReference type="AlphaFoldDB" id="A0A1F4W0J9"/>
<dbReference type="InterPro" id="IPR018044">
    <property type="entry name" value="Peptidase_S11"/>
</dbReference>
<accession>A0A1F4W0J9</accession>
<feature type="transmembrane region" description="Helical" evidence="10">
    <location>
        <begin position="12"/>
        <end position="35"/>
    </location>
</feature>
<evidence type="ECO:0000256" key="7">
    <source>
        <dbReference type="PIRSR" id="PIRSR618044-1"/>
    </source>
</evidence>
<dbReference type="EMBL" id="MEVT01000011">
    <property type="protein sequence ID" value="OGC62949.1"/>
    <property type="molecule type" value="Genomic_DNA"/>
</dbReference>
<dbReference type="GO" id="GO:0009252">
    <property type="term" value="P:peptidoglycan biosynthetic process"/>
    <property type="evidence" value="ECO:0007669"/>
    <property type="project" value="UniProtKB-KW"/>
</dbReference>
<protein>
    <recommendedName>
        <fullName evidence="11">Peptidase S11 D-alanyl-D-alanine carboxypeptidase A N-terminal domain-containing protein</fullName>
    </recommendedName>
</protein>
<dbReference type="Gene3D" id="3.40.710.10">
    <property type="entry name" value="DD-peptidase/beta-lactamase superfamily"/>
    <property type="match status" value="1"/>
</dbReference>
<proteinExistence type="inferred from homology"/>
<dbReference type="PRINTS" id="PR00725">
    <property type="entry name" value="DADACBPTASE1"/>
</dbReference>
<keyword evidence="4" id="KW-0133">Cell shape</keyword>
<evidence type="ECO:0000256" key="2">
    <source>
        <dbReference type="ARBA" id="ARBA00022729"/>
    </source>
</evidence>
<keyword evidence="10" id="KW-0472">Membrane</keyword>
<feature type="active site" description="Acyl-ester intermediate" evidence="7">
    <location>
        <position position="115"/>
    </location>
</feature>
<dbReference type="GO" id="GO:0071555">
    <property type="term" value="P:cell wall organization"/>
    <property type="evidence" value="ECO:0007669"/>
    <property type="project" value="UniProtKB-KW"/>
</dbReference>
<evidence type="ECO:0000313" key="13">
    <source>
        <dbReference type="Proteomes" id="UP000176614"/>
    </source>
</evidence>
<feature type="binding site" evidence="8">
    <location>
        <position position="276"/>
    </location>
    <ligand>
        <name>substrate</name>
    </ligand>
</feature>
<feature type="active site" description="Proton acceptor" evidence="7">
    <location>
        <position position="118"/>
    </location>
</feature>
<evidence type="ECO:0000256" key="9">
    <source>
        <dbReference type="RuleBase" id="RU004016"/>
    </source>
</evidence>
<dbReference type="GO" id="GO:0009002">
    <property type="term" value="F:serine-type D-Ala-D-Ala carboxypeptidase activity"/>
    <property type="evidence" value="ECO:0007669"/>
    <property type="project" value="InterPro"/>
</dbReference>
<keyword evidence="5" id="KW-0573">Peptidoglycan synthesis</keyword>
<dbReference type="SUPFAM" id="SSF56601">
    <property type="entry name" value="beta-lactamase/transpeptidase-like"/>
    <property type="match status" value="1"/>
</dbReference>
<comment type="caution">
    <text evidence="12">The sequence shown here is derived from an EMBL/GenBank/DDBJ whole genome shotgun (WGS) entry which is preliminary data.</text>
</comment>
<keyword evidence="2" id="KW-0732">Signal</keyword>
<name>A0A1F4W0J9_UNCKA</name>
<evidence type="ECO:0000313" key="12">
    <source>
        <dbReference type="EMBL" id="OGC62949.1"/>
    </source>
</evidence>
<keyword evidence="3" id="KW-0378">Hydrolase</keyword>
<sequence>MTIGPTSPSPRILLSTLITYSFVIFSVGLALYLLFLTKPAERGIKVKSFRQPDAVDLYAASKLGDYFTDDGWNVGEVKGISTQPDINGAAGMIVELNDGSILFQKDLDSRRPLASLIKIVTAVVALEHMQPDQEIIVSEYAATVGENSMGISEGEVYTLEELLYGLVLHSGNDAAYAIAEGVAGDVKTFVEWMNIKGKELGLKNSYFTDPSGLNDASYTSPRDLVYLTRYALKNPKFKQVAATLEKELPATSKHKYLSLYNQTNLLSSYPGVAGVKTGYTEEAGLCLVTYAKNNGVEVVGVVLGSNDRKGDMILMLDYAYSVEGVTIEHHLLDPVN</sequence>
<gene>
    <name evidence="12" type="ORF">A2264_03660</name>
</gene>
<comment type="similarity">
    <text evidence="1 9">Belongs to the peptidase S11 family.</text>
</comment>
<dbReference type="InterPro" id="IPR001967">
    <property type="entry name" value="Peptidase_S11_N"/>
</dbReference>
<dbReference type="GO" id="GO:0008360">
    <property type="term" value="P:regulation of cell shape"/>
    <property type="evidence" value="ECO:0007669"/>
    <property type="project" value="UniProtKB-KW"/>
</dbReference>
<dbReference type="PANTHER" id="PTHR21581">
    <property type="entry name" value="D-ALANYL-D-ALANINE CARBOXYPEPTIDASE"/>
    <property type="match status" value="1"/>
</dbReference>
<evidence type="ECO:0000256" key="3">
    <source>
        <dbReference type="ARBA" id="ARBA00022801"/>
    </source>
</evidence>
<dbReference type="InterPro" id="IPR012338">
    <property type="entry name" value="Beta-lactam/transpept-like"/>
</dbReference>